<dbReference type="InterPro" id="IPR028082">
    <property type="entry name" value="Peripla_BP_I"/>
</dbReference>
<dbReference type="SUPFAM" id="SSF47413">
    <property type="entry name" value="lambda repressor-like DNA-binding domains"/>
    <property type="match status" value="1"/>
</dbReference>
<dbReference type="InterPro" id="IPR046335">
    <property type="entry name" value="LacI/GalR-like_sensor"/>
</dbReference>
<dbReference type="OrthoDB" id="234496at2"/>
<dbReference type="Gene3D" id="3.40.50.2300">
    <property type="match status" value="3"/>
</dbReference>
<dbReference type="GO" id="GO:0003700">
    <property type="term" value="F:DNA-binding transcription factor activity"/>
    <property type="evidence" value="ECO:0007669"/>
    <property type="project" value="TreeGrafter"/>
</dbReference>
<accession>A0A501X052</accession>
<name>A0A501X052_9RHOB</name>
<protein>
    <submittedName>
        <fullName evidence="5">LacI family transcriptional regulator</fullName>
    </submittedName>
</protein>
<keyword evidence="1" id="KW-0805">Transcription regulation</keyword>
<reference evidence="5 6" key="1">
    <citation type="submission" date="2019-06" db="EMBL/GenBank/DDBJ databases">
        <title>A novel bacterium of genus Amaricoccus, isolated from marine sediment.</title>
        <authorList>
            <person name="Huang H."/>
            <person name="Mo K."/>
            <person name="Hu Y."/>
        </authorList>
    </citation>
    <scope>NUCLEOTIDE SEQUENCE [LARGE SCALE GENOMIC DNA]</scope>
    <source>
        <strain evidence="5 6">HB172011</strain>
    </source>
</reference>
<dbReference type="SUPFAM" id="SSF53822">
    <property type="entry name" value="Periplasmic binding protein-like I"/>
    <property type="match status" value="1"/>
</dbReference>
<dbReference type="Pfam" id="PF13377">
    <property type="entry name" value="Peripla_BP_3"/>
    <property type="match status" value="1"/>
</dbReference>
<dbReference type="PANTHER" id="PTHR30146:SF138">
    <property type="entry name" value="TRANSCRIPTIONAL REGULATORY PROTEIN"/>
    <property type="match status" value="1"/>
</dbReference>
<proteinExistence type="predicted"/>
<dbReference type="EMBL" id="VFRP01000001">
    <property type="protein sequence ID" value="TPE53597.1"/>
    <property type="molecule type" value="Genomic_DNA"/>
</dbReference>
<dbReference type="PROSITE" id="PS50932">
    <property type="entry name" value="HTH_LACI_2"/>
    <property type="match status" value="1"/>
</dbReference>
<evidence type="ECO:0000256" key="2">
    <source>
        <dbReference type="ARBA" id="ARBA00023125"/>
    </source>
</evidence>
<evidence type="ECO:0000313" key="5">
    <source>
        <dbReference type="EMBL" id="TPE53597.1"/>
    </source>
</evidence>
<dbReference type="Proteomes" id="UP000319255">
    <property type="component" value="Unassembled WGS sequence"/>
</dbReference>
<gene>
    <name evidence="5" type="ORF">FJM51_00670</name>
</gene>
<comment type="caution">
    <text evidence="5">The sequence shown here is derived from an EMBL/GenBank/DDBJ whole genome shotgun (WGS) entry which is preliminary data.</text>
</comment>
<dbReference type="AlphaFoldDB" id="A0A501X052"/>
<dbReference type="CDD" id="cd01392">
    <property type="entry name" value="HTH_LacI"/>
    <property type="match status" value="1"/>
</dbReference>
<keyword evidence="3" id="KW-0804">Transcription</keyword>
<dbReference type="Gene3D" id="1.10.260.40">
    <property type="entry name" value="lambda repressor-like DNA-binding domains"/>
    <property type="match status" value="1"/>
</dbReference>
<evidence type="ECO:0000256" key="3">
    <source>
        <dbReference type="ARBA" id="ARBA00023163"/>
    </source>
</evidence>
<keyword evidence="6" id="KW-1185">Reference proteome</keyword>
<dbReference type="InterPro" id="IPR010982">
    <property type="entry name" value="Lambda_DNA-bd_dom_sf"/>
</dbReference>
<dbReference type="RefSeq" id="WP_140452175.1">
    <property type="nucleotide sequence ID" value="NZ_VFRP01000001.1"/>
</dbReference>
<evidence type="ECO:0000256" key="1">
    <source>
        <dbReference type="ARBA" id="ARBA00023015"/>
    </source>
</evidence>
<dbReference type="SMART" id="SM00354">
    <property type="entry name" value="HTH_LACI"/>
    <property type="match status" value="1"/>
</dbReference>
<sequence length="362" mass="37660">MKTVTMQDVAEAAGVSKATVSNAFNRPELLMPALRARVEKAVRDLGYRGPDPRGRMLSSGRMNALGVVLPGAAGISNALENASVRRFLAGAASLCEERGIALSIISGADGSRTCGARSALVDGFVILGAEQAGSLLPVLSRGLPAVVVDHDAGPEVSSVRAEDRAGGRLAARHLLELGHRRLAIVAPLYDDRPSVRHDSVCAERILGERFRYTTSARLSGIADAVHAAGLSMDDVPIIEASGFTREQALARGGLALLFDRAPAATGIICLSGHLGLAVLEEARGRGIDVPAALSVISFGVGAEEEERSGPPLSVARTPAFEKGRAATRIVLEGGPVRHLALPFELAVRRSTARPAPPPLPAA</sequence>
<keyword evidence="2" id="KW-0238">DNA-binding</keyword>
<dbReference type="GO" id="GO:0000976">
    <property type="term" value="F:transcription cis-regulatory region binding"/>
    <property type="evidence" value="ECO:0007669"/>
    <property type="project" value="TreeGrafter"/>
</dbReference>
<dbReference type="PANTHER" id="PTHR30146">
    <property type="entry name" value="LACI-RELATED TRANSCRIPTIONAL REPRESSOR"/>
    <property type="match status" value="1"/>
</dbReference>
<evidence type="ECO:0000259" key="4">
    <source>
        <dbReference type="PROSITE" id="PS50932"/>
    </source>
</evidence>
<evidence type="ECO:0000313" key="6">
    <source>
        <dbReference type="Proteomes" id="UP000319255"/>
    </source>
</evidence>
<dbReference type="InterPro" id="IPR000843">
    <property type="entry name" value="HTH_LacI"/>
</dbReference>
<feature type="domain" description="HTH lacI-type" evidence="4">
    <location>
        <begin position="4"/>
        <end position="59"/>
    </location>
</feature>
<dbReference type="Pfam" id="PF00356">
    <property type="entry name" value="LacI"/>
    <property type="match status" value="1"/>
</dbReference>
<organism evidence="5 6">
    <name type="scientific">Amaricoccus solimangrovi</name>
    <dbReference type="NCBI Taxonomy" id="2589815"/>
    <lineage>
        <taxon>Bacteria</taxon>
        <taxon>Pseudomonadati</taxon>
        <taxon>Pseudomonadota</taxon>
        <taxon>Alphaproteobacteria</taxon>
        <taxon>Rhodobacterales</taxon>
        <taxon>Paracoccaceae</taxon>
        <taxon>Amaricoccus</taxon>
    </lineage>
</organism>